<dbReference type="EMBL" id="CADEBC010000479">
    <property type="protein sequence ID" value="CAB3233243.1"/>
    <property type="molecule type" value="Genomic_DNA"/>
</dbReference>
<evidence type="ECO:0000313" key="2">
    <source>
        <dbReference type="EMBL" id="CAB3228096.1"/>
    </source>
</evidence>
<organism evidence="2 5">
    <name type="scientific">Arctia plantaginis</name>
    <name type="common">Wood tiger moth</name>
    <name type="synonym">Phalaena plantaginis</name>
    <dbReference type="NCBI Taxonomy" id="874455"/>
    <lineage>
        <taxon>Eukaryota</taxon>
        <taxon>Metazoa</taxon>
        <taxon>Ecdysozoa</taxon>
        <taxon>Arthropoda</taxon>
        <taxon>Hexapoda</taxon>
        <taxon>Insecta</taxon>
        <taxon>Pterygota</taxon>
        <taxon>Neoptera</taxon>
        <taxon>Endopterygota</taxon>
        <taxon>Lepidoptera</taxon>
        <taxon>Glossata</taxon>
        <taxon>Ditrysia</taxon>
        <taxon>Noctuoidea</taxon>
        <taxon>Erebidae</taxon>
        <taxon>Arctiinae</taxon>
        <taxon>Arctia</taxon>
    </lineage>
</organism>
<dbReference type="EMBL" id="CADEBD010000281">
    <property type="protein sequence ID" value="CAB3228096.1"/>
    <property type="molecule type" value="Genomic_DNA"/>
</dbReference>
<proteinExistence type="predicted"/>
<evidence type="ECO:0000313" key="3">
    <source>
        <dbReference type="EMBL" id="CAB3233243.1"/>
    </source>
</evidence>
<name>A0A8S0Z698_ARCPL</name>
<protein>
    <submittedName>
        <fullName evidence="2">Uncharacterized protein</fullName>
    </submittedName>
</protein>
<dbReference type="OrthoDB" id="7481768at2759"/>
<dbReference type="AlphaFoldDB" id="A0A8S0Z698"/>
<comment type="caution">
    <text evidence="2">The sequence shown here is derived from an EMBL/GenBank/DDBJ whole genome shotgun (WGS) entry which is preliminary data.</text>
</comment>
<feature type="compositionally biased region" description="Low complexity" evidence="1">
    <location>
        <begin position="1"/>
        <end position="24"/>
    </location>
</feature>
<reference evidence="4 5" key="1">
    <citation type="submission" date="2020-04" db="EMBL/GenBank/DDBJ databases">
        <authorList>
            <person name="Wallbank WR R."/>
            <person name="Pardo Diaz C."/>
            <person name="Kozak K."/>
            <person name="Martin S."/>
            <person name="Jiggins C."/>
            <person name="Moest M."/>
            <person name="Warren A I."/>
            <person name="Byers J.R.P. K."/>
            <person name="Montejo-Kovacevich G."/>
            <person name="Yen C E."/>
        </authorList>
    </citation>
    <scope>NUCLEOTIDE SEQUENCE [LARGE SCALE GENOMIC DNA]</scope>
</reference>
<feature type="region of interest" description="Disordered" evidence="1">
    <location>
        <begin position="1"/>
        <end position="79"/>
    </location>
</feature>
<keyword evidence="4" id="KW-1185">Reference proteome</keyword>
<accession>A0A8S0Z698</accession>
<dbReference type="Proteomes" id="UP000494256">
    <property type="component" value="Unassembled WGS sequence"/>
</dbReference>
<dbReference type="Proteomes" id="UP000494106">
    <property type="component" value="Unassembled WGS sequence"/>
</dbReference>
<evidence type="ECO:0000313" key="5">
    <source>
        <dbReference type="Proteomes" id="UP000494256"/>
    </source>
</evidence>
<evidence type="ECO:0000313" key="4">
    <source>
        <dbReference type="Proteomes" id="UP000494106"/>
    </source>
</evidence>
<sequence length="79" mass="8477">MGAARHASAHAPAAAAPGSAGAGLVRRRPRARAAGAAIRQPEPYNWHLPHDTDVPQESLSSAAAGWHSQRYHRLQQRLQ</sequence>
<gene>
    <name evidence="2" type="ORF">APLA_LOCUS3359</name>
    <name evidence="3" type="ORF">APLA_LOCUS5120</name>
</gene>
<evidence type="ECO:0000256" key="1">
    <source>
        <dbReference type="SAM" id="MobiDB-lite"/>
    </source>
</evidence>
<feature type="compositionally biased region" description="Basic residues" evidence="1">
    <location>
        <begin position="69"/>
        <end position="79"/>
    </location>
</feature>